<dbReference type="RefSeq" id="XP_014661420.1">
    <property type="nucleotide sequence ID" value="XM_014805934.1"/>
</dbReference>
<keyword evidence="1" id="KW-0690">Ribosome biogenesis</keyword>
<evidence type="ECO:0000256" key="1">
    <source>
        <dbReference type="RuleBase" id="RU367065"/>
    </source>
</evidence>
<feature type="domain" description="U3 small nucleolar RNA-associated protein 10 N-terminal" evidence="2">
    <location>
        <begin position="241"/>
        <end position="353"/>
    </location>
</feature>
<dbReference type="PANTHER" id="PTHR13457:SF1">
    <property type="entry name" value="HEAT REPEAT-CONTAINING PROTEIN 1"/>
    <property type="match status" value="1"/>
</dbReference>
<reference evidence="4 5" key="1">
    <citation type="submission" date="2025-05" db="UniProtKB">
        <authorList>
            <consortium name="RefSeq"/>
        </authorList>
    </citation>
    <scope>IDENTIFICATION</scope>
</reference>
<dbReference type="InterPro" id="IPR022125">
    <property type="entry name" value="U3snoRNP10_N"/>
</dbReference>
<name>A0ABM1DN98_PRICU</name>
<dbReference type="RefSeq" id="XP_014661419.1">
    <property type="nucleotide sequence ID" value="XM_014805933.1"/>
</dbReference>
<dbReference type="Proteomes" id="UP000695022">
    <property type="component" value="Unplaced"/>
</dbReference>
<evidence type="ECO:0000313" key="5">
    <source>
        <dbReference type="RefSeq" id="XP_014661420.1"/>
    </source>
</evidence>
<organism evidence="3 4">
    <name type="scientific">Priapulus caudatus</name>
    <name type="common">Priapulid worm</name>
    <dbReference type="NCBI Taxonomy" id="37621"/>
    <lineage>
        <taxon>Eukaryota</taxon>
        <taxon>Metazoa</taxon>
        <taxon>Ecdysozoa</taxon>
        <taxon>Scalidophora</taxon>
        <taxon>Priapulida</taxon>
        <taxon>Priapulimorpha</taxon>
        <taxon>Priapulimorphida</taxon>
        <taxon>Priapulidae</taxon>
        <taxon>Priapulus</taxon>
    </lineage>
</organism>
<evidence type="ECO:0000313" key="3">
    <source>
        <dbReference type="Proteomes" id="UP000695022"/>
    </source>
</evidence>
<keyword evidence="1" id="KW-0698">rRNA processing</keyword>
<protein>
    <recommendedName>
        <fullName evidence="1">HEAT repeat-containing protein 1</fullName>
    </recommendedName>
</protein>
<evidence type="ECO:0000259" key="2">
    <source>
        <dbReference type="Pfam" id="PF12397"/>
    </source>
</evidence>
<dbReference type="Pfam" id="PF12397">
    <property type="entry name" value="U3snoRNP10"/>
    <property type="match status" value="1"/>
</dbReference>
<accession>A0ABM1DN98</accession>
<proteinExistence type="inferred from homology"/>
<gene>
    <name evidence="4 5" type="primary">LOC106804660</name>
</gene>
<keyword evidence="1" id="KW-0687">Ribonucleoprotein</keyword>
<comment type="similarity">
    <text evidence="1">Belongs to the HEATR1/UTP10 family.</text>
</comment>
<dbReference type="InterPro" id="IPR040191">
    <property type="entry name" value="UTP10"/>
</dbReference>
<comment type="subcellular location">
    <subcellularLocation>
        <location evidence="1">Nucleus</location>
        <location evidence="1">Nucleolus</location>
    </subcellularLocation>
</comment>
<dbReference type="GeneID" id="106804660"/>
<sequence length="442" mass="50034">MTSLATQLKRLAVKPQAQVQADHLRSDKQRASLLFDLKEAANLDRDTVYSLGCIGLEELALIDPSFLKFERSIFHSSSKTLERSIQAKDVNHELNRNIANFLVRLSPYFLLKPAHKCLEWLIHRFHIHVYNVDDLMRCVLPYHDANMFVKVVQLLKLDTPRNRWAWLAPLQKAGVPLDKKSLVRYCSKDLGFLSFVCDMVPTALKVYGYKATTTSMRVLFSFYASTIVQTLHSLSKVSNELVAQLVPFLVKGLRSGLKDYTAATYLILSQLAKVATLDQKVVRNLLADVCKGMMANQTMEALGCIVVIFQLQKMKKIPDRVVEKLAEQPQLVAELQLMSEQYDIGEFLSALCCDLLSAALPLLVAPTSMPKEERKLGYKQASRYLKFLIKLVQDVPLGKQVAMTITKCLLTEYCSAHASGKKTARKRLRSRVQPLVRTMEIK</sequence>
<evidence type="ECO:0000313" key="4">
    <source>
        <dbReference type="RefSeq" id="XP_014661419.1"/>
    </source>
</evidence>
<comment type="function">
    <text evidence="1">Involved in nucleolar processing of pre-18S ribosomal RNA.</text>
</comment>
<dbReference type="PANTHER" id="PTHR13457">
    <property type="entry name" value="BAP28"/>
    <property type="match status" value="1"/>
</dbReference>
<keyword evidence="1" id="KW-0539">Nucleus</keyword>
<keyword evidence="3" id="KW-1185">Reference proteome</keyword>